<evidence type="ECO:0000313" key="2">
    <source>
        <dbReference type="EMBL" id="GMI42225.1"/>
    </source>
</evidence>
<dbReference type="Proteomes" id="UP001165065">
    <property type="component" value="Unassembled WGS sequence"/>
</dbReference>
<feature type="compositionally biased region" description="Basic and acidic residues" evidence="1">
    <location>
        <begin position="393"/>
        <end position="403"/>
    </location>
</feature>
<feature type="region of interest" description="Disordered" evidence="1">
    <location>
        <begin position="393"/>
        <end position="432"/>
    </location>
</feature>
<accession>A0A9W7GET4</accession>
<reference evidence="3" key="1">
    <citation type="journal article" date="2023" name="Commun. Biol.">
        <title>Genome analysis of Parmales, the sister group of diatoms, reveals the evolutionary specialization of diatoms from phago-mixotrophs to photoautotrophs.</title>
        <authorList>
            <person name="Ban H."/>
            <person name="Sato S."/>
            <person name="Yoshikawa S."/>
            <person name="Yamada K."/>
            <person name="Nakamura Y."/>
            <person name="Ichinomiya M."/>
            <person name="Sato N."/>
            <person name="Blanc-Mathieu R."/>
            <person name="Endo H."/>
            <person name="Kuwata A."/>
            <person name="Ogata H."/>
        </authorList>
    </citation>
    <scope>NUCLEOTIDE SEQUENCE [LARGE SCALE GENOMIC DNA]</scope>
</reference>
<dbReference type="InterPro" id="IPR000048">
    <property type="entry name" value="IQ_motif_EF-hand-BS"/>
</dbReference>
<dbReference type="EMBL" id="BRYA01000168">
    <property type="protein sequence ID" value="GMI42225.1"/>
    <property type="molecule type" value="Genomic_DNA"/>
</dbReference>
<dbReference type="PANTHER" id="PTHR14149">
    <property type="entry name" value="RAS GTPASE-ACTIVATING PROTEIN WITH IQ MOTIF"/>
    <property type="match status" value="1"/>
</dbReference>
<sequence length="453" mass="51718">MSSYPNTLIAPTSLLTVRSKQERDDYRSSNFNPRYFQAYSDRLDENSNITKLKDLTNRDLGQDEYDSSQRHLQEFVVRNLQRQKCEKGIPLLSRNGRQPQHQLLYTSLTDDIDMDRPSHSHAEGVSLDDEDAAASHIQAMFRGKLGREEFERKLRYEEERERAAIRVQCAWRRRLGYSAMLLKRAQTHDENAAATRLQSMMRAKHDRERYLHKRAFMSEQEIMATKIQCAFRGRQARIRMMNKRREGGALVATTNAWGETENGLALLVDLGAFKTKFTYSNVMTVVGVGGDGGGGGDRVSNSAGEGFDTTFEEDSQNERMLEELKGESASLAKQLARIEVMAEELEEEFGNTGDQLLEFKQQMTKGLADATSSQVSSRLNMLDYENEVLRKREEERKLKERSRASGAGGMRGRARGRDEIHKNPTADQAESDMKECWDLIGQLQGQLYTNKKK</sequence>
<proteinExistence type="predicted"/>
<dbReference type="OrthoDB" id="193554at2759"/>
<dbReference type="PROSITE" id="PS50096">
    <property type="entry name" value="IQ"/>
    <property type="match status" value="3"/>
</dbReference>
<dbReference type="SMART" id="SM00015">
    <property type="entry name" value="IQ"/>
    <property type="match status" value="4"/>
</dbReference>
<dbReference type="GO" id="GO:0005938">
    <property type="term" value="C:cell cortex"/>
    <property type="evidence" value="ECO:0007669"/>
    <property type="project" value="TreeGrafter"/>
</dbReference>
<evidence type="ECO:0000313" key="3">
    <source>
        <dbReference type="Proteomes" id="UP001165065"/>
    </source>
</evidence>
<dbReference type="AlphaFoldDB" id="A0A9W7GET4"/>
<evidence type="ECO:0000256" key="1">
    <source>
        <dbReference type="SAM" id="MobiDB-lite"/>
    </source>
</evidence>
<keyword evidence="3" id="KW-1185">Reference proteome</keyword>
<organism evidence="2 3">
    <name type="scientific">Triparma columacea</name>
    <dbReference type="NCBI Taxonomy" id="722753"/>
    <lineage>
        <taxon>Eukaryota</taxon>
        <taxon>Sar</taxon>
        <taxon>Stramenopiles</taxon>
        <taxon>Ochrophyta</taxon>
        <taxon>Bolidophyceae</taxon>
        <taxon>Parmales</taxon>
        <taxon>Triparmaceae</taxon>
        <taxon>Triparma</taxon>
    </lineage>
</organism>
<protein>
    <submittedName>
        <fullName evidence="2">Uncharacterized protein</fullName>
    </submittedName>
</protein>
<dbReference type="Pfam" id="PF00612">
    <property type="entry name" value="IQ"/>
    <property type="match status" value="1"/>
</dbReference>
<feature type="compositionally biased region" description="Basic and acidic residues" evidence="1">
    <location>
        <begin position="415"/>
        <end position="424"/>
    </location>
</feature>
<dbReference type="Gene3D" id="1.20.5.190">
    <property type="match status" value="2"/>
</dbReference>
<comment type="caution">
    <text evidence="2">The sequence shown here is derived from an EMBL/GenBank/DDBJ whole genome shotgun (WGS) entry which is preliminary data.</text>
</comment>
<gene>
    <name evidence="2" type="ORF">TrCOL_g4119</name>
</gene>
<name>A0A9W7GET4_9STRA</name>
<dbReference type="GO" id="GO:0005096">
    <property type="term" value="F:GTPase activator activity"/>
    <property type="evidence" value="ECO:0007669"/>
    <property type="project" value="TreeGrafter"/>
</dbReference>